<dbReference type="Gene3D" id="3.10.310.30">
    <property type="match status" value="1"/>
</dbReference>
<feature type="non-terminal residue" evidence="3">
    <location>
        <position position="383"/>
    </location>
</feature>
<dbReference type="PANTHER" id="PTHR30255:SF2">
    <property type="entry name" value="SINGLE-STRANDED-DNA-SPECIFIC EXONUCLEASE RECJ"/>
    <property type="match status" value="1"/>
</dbReference>
<proteinExistence type="predicted"/>
<feature type="domain" description="DDH" evidence="2">
    <location>
        <begin position="80"/>
        <end position="237"/>
    </location>
</feature>
<name>A0A382DWX8_9ZZZZ</name>
<organism evidence="3">
    <name type="scientific">marine metagenome</name>
    <dbReference type="NCBI Taxonomy" id="408172"/>
    <lineage>
        <taxon>unclassified sequences</taxon>
        <taxon>metagenomes</taxon>
        <taxon>ecological metagenomes</taxon>
    </lineage>
</organism>
<dbReference type="PANTHER" id="PTHR30255">
    <property type="entry name" value="SINGLE-STRANDED-DNA-SPECIFIC EXONUCLEASE RECJ"/>
    <property type="match status" value="1"/>
</dbReference>
<dbReference type="Gene3D" id="3.90.1640.30">
    <property type="match status" value="1"/>
</dbReference>
<dbReference type="InterPro" id="IPR051673">
    <property type="entry name" value="SSDNA_exonuclease_RecJ"/>
</dbReference>
<protein>
    <recommendedName>
        <fullName evidence="2">DDH domain-containing protein</fullName>
    </recommendedName>
</protein>
<dbReference type="InterPro" id="IPR001667">
    <property type="entry name" value="DDH_dom"/>
</dbReference>
<dbReference type="SUPFAM" id="SSF64182">
    <property type="entry name" value="DHH phosphoesterases"/>
    <property type="match status" value="1"/>
</dbReference>
<accession>A0A382DWX8</accession>
<feature type="coiled-coil region" evidence="1">
    <location>
        <begin position="317"/>
        <end position="349"/>
    </location>
</feature>
<evidence type="ECO:0000256" key="1">
    <source>
        <dbReference type="SAM" id="Coils"/>
    </source>
</evidence>
<evidence type="ECO:0000313" key="3">
    <source>
        <dbReference type="EMBL" id="SVB42087.1"/>
    </source>
</evidence>
<dbReference type="GO" id="GO:0004527">
    <property type="term" value="F:exonuclease activity"/>
    <property type="evidence" value="ECO:0007669"/>
    <property type="project" value="UniProtKB-KW"/>
</dbReference>
<reference evidence="3" key="1">
    <citation type="submission" date="2018-05" db="EMBL/GenBank/DDBJ databases">
        <authorList>
            <person name="Lanie J.A."/>
            <person name="Ng W.-L."/>
            <person name="Kazmierczak K.M."/>
            <person name="Andrzejewski T.M."/>
            <person name="Davidsen T.M."/>
            <person name="Wayne K.J."/>
            <person name="Tettelin H."/>
            <person name="Glass J.I."/>
            <person name="Rusch D."/>
            <person name="Podicherti R."/>
            <person name="Tsui H.-C.T."/>
            <person name="Winkler M.E."/>
        </authorList>
    </citation>
    <scope>NUCLEOTIDE SEQUENCE</scope>
</reference>
<evidence type="ECO:0000259" key="2">
    <source>
        <dbReference type="Pfam" id="PF01368"/>
    </source>
</evidence>
<dbReference type="InterPro" id="IPR038763">
    <property type="entry name" value="DHH_sf"/>
</dbReference>
<dbReference type="EMBL" id="UINC01041175">
    <property type="protein sequence ID" value="SVB42087.1"/>
    <property type="molecule type" value="Genomic_DNA"/>
</dbReference>
<gene>
    <name evidence="3" type="ORF">METZ01_LOCUS194941</name>
</gene>
<dbReference type="AlphaFoldDB" id="A0A382DWX8"/>
<keyword evidence="1" id="KW-0175">Coiled coil</keyword>
<sequence>MQQRWEIKAPNSVAVERLAADVDVTPLLACCLINRNLDEPDVANRFLNPKLADLGAPEAIPNLGTAVCRLMIAREQGEHVVVFGDYDVDGVTSTTLLLDCLGSLGWKITGYLPNRIDEGYGLTAEGVSNCVREHQPNILLAVDCGSTSFKVIQALQEQGVDVIVLDHHQVSNPPPPAHTIVNPQLAAENEPDYRELCSAGLAFKLVHGVLKAGRQANLSGFDAFDIRETLDLVALGTIADLVPLHRENRILAVNGLKQLNNTQRVGIQALVKAAGINGTIGGFEVGFPLGPRLNAAGRLKSANAAMDLLREKDPTAAAEMAGKLDRRNRERQQTEREITQQVIDTLRNNFNPERDFAIVQGDPNWHIGVVGIVASRVQKEFYR</sequence>
<dbReference type="Pfam" id="PF01368">
    <property type="entry name" value="DHH"/>
    <property type="match status" value="1"/>
</dbReference>